<dbReference type="EMBL" id="CP127162">
    <property type="protein sequence ID" value="WIV18162.1"/>
    <property type="molecule type" value="Genomic_DNA"/>
</dbReference>
<gene>
    <name evidence="3" type="ORF">QPK24_17380</name>
</gene>
<reference evidence="3 4" key="1">
    <citation type="submission" date="2023-06" db="EMBL/GenBank/DDBJ databases">
        <title>Paenibacillus polygonum sp. nov., an endophytic bacterium, isolated from Polygonum lapathifolium L. in Nanji Wetland National Nature Reserve, South of Poyang Lake, Jiangxi Province, China.</title>
        <authorList>
            <person name="Yu Z."/>
        </authorList>
    </citation>
    <scope>NUCLEOTIDE SEQUENCE [LARGE SCALE GENOMIC DNA]</scope>
    <source>
        <strain evidence="3 4">C31</strain>
    </source>
</reference>
<dbReference type="RefSeq" id="WP_285743289.1">
    <property type="nucleotide sequence ID" value="NZ_CP127162.1"/>
</dbReference>
<dbReference type="PROSITE" id="PS51257">
    <property type="entry name" value="PROKAR_LIPOPROTEIN"/>
    <property type="match status" value="1"/>
</dbReference>
<sequence>MCRSLYRFLMAILCTAVLSWGTGCAYRYQEDPKEIFQRALTGLAGKEEMKFRGKAAIRTDDHGLFDTEYQYSGTLKNHNEVVIESYLSPSSSDTKTRSLTLKRVNKEWKAESLDGTKPSLARWNPVAQLEAIEQTKNKTFRTEYGVPRGKQMIRIELEGEEAVMYLSNQLEEEMQELQSELPSLTSTVPNDKRSECLKELNTLYEQQKSQLEDYLTRAQATLVYHLLIDKRTNLPLRLSSESEIRYEEAEGAPKKELLVTDVYFDHYK</sequence>
<accession>A0ABY8X105</accession>
<keyword evidence="2" id="KW-0732">Signal</keyword>
<proteinExistence type="predicted"/>
<feature type="coiled-coil region" evidence="1">
    <location>
        <begin position="160"/>
        <end position="217"/>
    </location>
</feature>
<feature type="chain" id="PRO_5046290367" description="Lipoprotein" evidence="2">
    <location>
        <begin position="26"/>
        <end position="268"/>
    </location>
</feature>
<evidence type="ECO:0008006" key="5">
    <source>
        <dbReference type="Google" id="ProtNLM"/>
    </source>
</evidence>
<name>A0ABY8X105_9BACL</name>
<keyword evidence="4" id="KW-1185">Reference proteome</keyword>
<evidence type="ECO:0000313" key="4">
    <source>
        <dbReference type="Proteomes" id="UP001236415"/>
    </source>
</evidence>
<evidence type="ECO:0000256" key="1">
    <source>
        <dbReference type="SAM" id="Coils"/>
    </source>
</evidence>
<keyword evidence="1" id="KW-0175">Coiled coil</keyword>
<dbReference type="Proteomes" id="UP001236415">
    <property type="component" value="Chromosome"/>
</dbReference>
<protein>
    <recommendedName>
        <fullName evidence="5">Lipoprotein</fullName>
    </recommendedName>
</protein>
<evidence type="ECO:0000313" key="3">
    <source>
        <dbReference type="EMBL" id="WIV18162.1"/>
    </source>
</evidence>
<feature type="signal peptide" evidence="2">
    <location>
        <begin position="1"/>
        <end position="25"/>
    </location>
</feature>
<organism evidence="3 4">
    <name type="scientific">Paenibacillus polygoni</name>
    <dbReference type="NCBI Taxonomy" id="3050112"/>
    <lineage>
        <taxon>Bacteria</taxon>
        <taxon>Bacillati</taxon>
        <taxon>Bacillota</taxon>
        <taxon>Bacilli</taxon>
        <taxon>Bacillales</taxon>
        <taxon>Paenibacillaceae</taxon>
        <taxon>Paenibacillus</taxon>
    </lineage>
</organism>
<evidence type="ECO:0000256" key="2">
    <source>
        <dbReference type="SAM" id="SignalP"/>
    </source>
</evidence>